<proteinExistence type="predicted"/>
<name>A0ABT4GKT1_9BACL</name>
<feature type="domain" description="Dienelactone hydrolase" evidence="1">
    <location>
        <begin position="234"/>
        <end position="304"/>
    </location>
</feature>
<accession>A0ABT4GKT1</accession>
<evidence type="ECO:0000313" key="4">
    <source>
        <dbReference type="Proteomes" id="UP001527099"/>
    </source>
</evidence>
<dbReference type="InterPro" id="IPR002925">
    <property type="entry name" value="Dienelactn_hydro"/>
</dbReference>
<dbReference type="InterPro" id="IPR052920">
    <property type="entry name" value="DNA-binding_regulatory"/>
</dbReference>
<dbReference type="InterPro" id="IPR022742">
    <property type="entry name" value="Hydrolase_4"/>
</dbReference>
<comment type="caution">
    <text evidence="3">The sequence shown here is derived from an EMBL/GenBank/DDBJ whole genome shotgun (WGS) entry which is preliminary data.</text>
</comment>
<dbReference type="Proteomes" id="UP001527099">
    <property type="component" value="Unassembled WGS sequence"/>
</dbReference>
<sequence length="311" mass="34601">MILLLIAALVAVIFLILVSASFYFYRVAIARTYKSFLNNNPDLAVTTSVENPLSGNENWWIEQAPAEWSITSNDGLKLHAYYMAADQPTDKTVILAHGYAGQAMQMGNLAQMYRDTLGFNVLLPDARGHGRSEGHYIGFGWPERKDYVQWINKVIDHSGEQSKIVLHGVSMGGTTVMMTSGEALPSNVKAIVEDCGYSSVKDQLAYQLRRMYRLPVFPLLHLTSLLTKLRAGYFFGDASAIDQIQKSKTPMLFIHGGADLFVPSEMVYELFKHAPSAKHLLIVPGAGHGLARHSDPVRYDREVAQFIGEYV</sequence>
<reference evidence="3 4" key="1">
    <citation type="submission" date="2022-05" db="EMBL/GenBank/DDBJ databases">
        <title>Genome Sequencing of Bee-Associated Microbes.</title>
        <authorList>
            <person name="Dunlap C."/>
        </authorList>
    </citation>
    <scope>NUCLEOTIDE SEQUENCE [LARGE SCALE GENOMIC DNA]</scope>
    <source>
        <strain evidence="3 4">NRRL B-14421</strain>
    </source>
</reference>
<feature type="domain" description="Serine aminopeptidase S33" evidence="2">
    <location>
        <begin position="88"/>
        <end position="193"/>
    </location>
</feature>
<dbReference type="PANTHER" id="PTHR43358">
    <property type="entry name" value="ALPHA/BETA-HYDROLASE"/>
    <property type="match status" value="1"/>
</dbReference>
<keyword evidence="3" id="KW-0378">Hydrolase</keyword>
<dbReference type="Pfam" id="PF01738">
    <property type="entry name" value="DLH"/>
    <property type="match status" value="1"/>
</dbReference>
<dbReference type="EMBL" id="JAMDMX010000112">
    <property type="protein sequence ID" value="MCY9696809.1"/>
    <property type="molecule type" value="Genomic_DNA"/>
</dbReference>
<keyword evidence="4" id="KW-1185">Reference proteome</keyword>
<dbReference type="GO" id="GO:0016787">
    <property type="term" value="F:hydrolase activity"/>
    <property type="evidence" value="ECO:0007669"/>
    <property type="project" value="UniProtKB-KW"/>
</dbReference>
<dbReference type="InterPro" id="IPR029058">
    <property type="entry name" value="AB_hydrolase_fold"/>
</dbReference>
<dbReference type="SUPFAM" id="SSF53474">
    <property type="entry name" value="alpha/beta-Hydrolases"/>
    <property type="match status" value="1"/>
</dbReference>
<evidence type="ECO:0000259" key="2">
    <source>
        <dbReference type="Pfam" id="PF12146"/>
    </source>
</evidence>
<gene>
    <name evidence="3" type="ORF">M5X19_28485</name>
</gene>
<protein>
    <submittedName>
        <fullName evidence="3">Alpha/beta hydrolase</fullName>
    </submittedName>
</protein>
<evidence type="ECO:0000259" key="1">
    <source>
        <dbReference type="Pfam" id="PF01738"/>
    </source>
</evidence>
<dbReference type="Pfam" id="PF12146">
    <property type="entry name" value="Hydrolase_4"/>
    <property type="match status" value="1"/>
</dbReference>
<dbReference type="Gene3D" id="3.40.50.1820">
    <property type="entry name" value="alpha/beta hydrolase"/>
    <property type="match status" value="1"/>
</dbReference>
<organism evidence="3 4">
    <name type="scientific">Paenibacillus alginolyticus</name>
    <dbReference type="NCBI Taxonomy" id="59839"/>
    <lineage>
        <taxon>Bacteria</taxon>
        <taxon>Bacillati</taxon>
        <taxon>Bacillota</taxon>
        <taxon>Bacilli</taxon>
        <taxon>Bacillales</taxon>
        <taxon>Paenibacillaceae</taxon>
        <taxon>Paenibacillus</taxon>
    </lineage>
</organism>
<dbReference type="PANTHER" id="PTHR43358:SF4">
    <property type="entry name" value="ALPHA_BETA HYDROLASE FOLD-1 DOMAIN-CONTAINING PROTEIN"/>
    <property type="match status" value="1"/>
</dbReference>
<evidence type="ECO:0000313" key="3">
    <source>
        <dbReference type="EMBL" id="MCY9696809.1"/>
    </source>
</evidence>